<feature type="domain" description="Glutaredoxin" evidence="7">
    <location>
        <begin position="4"/>
        <end position="63"/>
    </location>
</feature>
<gene>
    <name evidence="8" type="primary">grxC</name>
    <name evidence="8" type="ORF">QWI16_03930</name>
</gene>
<dbReference type="Proteomes" id="UP001168380">
    <property type="component" value="Unassembled WGS sequence"/>
</dbReference>
<sequence>MAKVLMYTTAICPYCVSAKRLLAAKGVEVDEIRVDRQPHLRQKMMADSGRHTVPQIWIGERHVGGFTDLWTLDKRGELDALLAG</sequence>
<dbReference type="PANTHER" id="PTHR45694:SF18">
    <property type="entry name" value="GLUTAREDOXIN-1-RELATED"/>
    <property type="match status" value="1"/>
</dbReference>
<dbReference type="InterPro" id="IPR002109">
    <property type="entry name" value="Glutaredoxin"/>
</dbReference>
<evidence type="ECO:0000259" key="7">
    <source>
        <dbReference type="Pfam" id="PF00462"/>
    </source>
</evidence>
<dbReference type="CDD" id="cd03418">
    <property type="entry name" value="GRX_GRXb_1_3_like"/>
    <property type="match status" value="1"/>
</dbReference>
<dbReference type="NCBIfam" id="TIGR02181">
    <property type="entry name" value="GRX_bact"/>
    <property type="match status" value="1"/>
</dbReference>
<organism evidence="8 9">
    <name type="scientific">Gilvimarinus algae</name>
    <dbReference type="NCBI Taxonomy" id="3058037"/>
    <lineage>
        <taxon>Bacteria</taxon>
        <taxon>Pseudomonadati</taxon>
        <taxon>Pseudomonadota</taxon>
        <taxon>Gammaproteobacteria</taxon>
        <taxon>Cellvibrionales</taxon>
        <taxon>Cellvibrionaceae</taxon>
        <taxon>Gilvimarinus</taxon>
    </lineage>
</organism>
<dbReference type="InterPro" id="IPR011767">
    <property type="entry name" value="GLR_AS"/>
</dbReference>
<dbReference type="RefSeq" id="WP_302711442.1">
    <property type="nucleotide sequence ID" value="NZ_JAULRT010000035.1"/>
</dbReference>
<protein>
    <recommendedName>
        <fullName evidence="6">Glutaredoxin</fullName>
    </recommendedName>
</protein>
<dbReference type="InterPro" id="IPR011900">
    <property type="entry name" value="GRX_bact"/>
</dbReference>
<evidence type="ECO:0000256" key="1">
    <source>
        <dbReference type="ARBA" id="ARBA00007787"/>
    </source>
</evidence>
<dbReference type="Pfam" id="PF00462">
    <property type="entry name" value="Glutaredoxin"/>
    <property type="match status" value="1"/>
</dbReference>
<evidence type="ECO:0000256" key="2">
    <source>
        <dbReference type="ARBA" id="ARBA00022448"/>
    </source>
</evidence>
<dbReference type="PROSITE" id="PS51354">
    <property type="entry name" value="GLUTAREDOXIN_2"/>
    <property type="match status" value="1"/>
</dbReference>
<keyword evidence="6" id="KW-0963">Cytoplasm</keyword>
<keyword evidence="9" id="KW-1185">Reference proteome</keyword>
<keyword evidence="4" id="KW-1015">Disulfide bond</keyword>
<comment type="function">
    <text evidence="6">Has a glutathione-disulfide oxidoreductase activity in the presence of NADPH and glutathione reductase. Reduces low molecular weight disulfides and proteins.</text>
</comment>
<accession>A0ABT8TCI8</accession>
<evidence type="ECO:0000256" key="6">
    <source>
        <dbReference type="RuleBase" id="RU364065"/>
    </source>
</evidence>
<keyword evidence="2 6" id="KW-0813">Transport</keyword>
<evidence type="ECO:0000256" key="3">
    <source>
        <dbReference type="ARBA" id="ARBA00022982"/>
    </source>
</evidence>
<dbReference type="PANTHER" id="PTHR45694">
    <property type="entry name" value="GLUTAREDOXIN 2"/>
    <property type="match status" value="1"/>
</dbReference>
<dbReference type="SUPFAM" id="SSF52833">
    <property type="entry name" value="Thioredoxin-like"/>
    <property type="match status" value="1"/>
</dbReference>
<comment type="similarity">
    <text evidence="1 6">Belongs to the glutaredoxin family.</text>
</comment>
<dbReference type="InterPro" id="IPR014025">
    <property type="entry name" value="Glutaredoxin_subgr"/>
</dbReference>
<keyword evidence="3 6" id="KW-0249">Electron transport</keyword>
<keyword evidence="5 6" id="KW-0676">Redox-active center</keyword>
<evidence type="ECO:0000256" key="4">
    <source>
        <dbReference type="ARBA" id="ARBA00023157"/>
    </source>
</evidence>
<dbReference type="PROSITE" id="PS00195">
    <property type="entry name" value="GLUTAREDOXIN_1"/>
    <property type="match status" value="1"/>
</dbReference>
<name>A0ABT8TCI8_9GAMM</name>
<dbReference type="PRINTS" id="PR00160">
    <property type="entry name" value="GLUTAREDOXIN"/>
</dbReference>
<evidence type="ECO:0000313" key="8">
    <source>
        <dbReference type="EMBL" id="MDO3381309.1"/>
    </source>
</evidence>
<comment type="caution">
    <text evidence="8">The sequence shown here is derived from an EMBL/GenBank/DDBJ whole genome shotgun (WGS) entry which is preliminary data.</text>
</comment>
<evidence type="ECO:0000256" key="5">
    <source>
        <dbReference type="ARBA" id="ARBA00023284"/>
    </source>
</evidence>
<reference evidence="8" key="1">
    <citation type="submission" date="2023-07" db="EMBL/GenBank/DDBJ databases">
        <title>Gilvimarinus algae sp. nov., isolated from the surface of Kelp.</title>
        <authorList>
            <person name="Sun Y.Y."/>
            <person name="Gong Y."/>
            <person name="Du Z.J."/>
        </authorList>
    </citation>
    <scope>NUCLEOTIDE SEQUENCE</scope>
    <source>
        <strain evidence="8">SDUM040014</strain>
    </source>
</reference>
<proteinExistence type="inferred from homology"/>
<dbReference type="EMBL" id="JAULRT010000035">
    <property type="protein sequence ID" value="MDO3381309.1"/>
    <property type="molecule type" value="Genomic_DNA"/>
</dbReference>
<evidence type="ECO:0000313" key="9">
    <source>
        <dbReference type="Proteomes" id="UP001168380"/>
    </source>
</evidence>
<dbReference type="Gene3D" id="3.40.30.10">
    <property type="entry name" value="Glutaredoxin"/>
    <property type="match status" value="1"/>
</dbReference>
<dbReference type="InterPro" id="IPR036249">
    <property type="entry name" value="Thioredoxin-like_sf"/>
</dbReference>